<accession>A0AAV2YTV5</accession>
<dbReference type="EMBL" id="DAKRPA010000180">
    <property type="protein sequence ID" value="DAZ96044.1"/>
    <property type="molecule type" value="Genomic_DNA"/>
</dbReference>
<gene>
    <name evidence="1" type="ORF">N0F65_000039</name>
</gene>
<keyword evidence="2" id="KW-1185">Reference proteome</keyword>
<dbReference type="Proteomes" id="UP001146120">
    <property type="component" value="Unassembled WGS sequence"/>
</dbReference>
<organism evidence="1 2">
    <name type="scientific">Lagenidium giganteum</name>
    <dbReference type="NCBI Taxonomy" id="4803"/>
    <lineage>
        <taxon>Eukaryota</taxon>
        <taxon>Sar</taxon>
        <taxon>Stramenopiles</taxon>
        <taxon>Oomycota</taxon>
        <taxon>Peronosporomycetes</taxon>
        <taxon>Pythiales</taxon>
        <taxon>Pythiaceae</taxon>
    </lineage>
</organism>
<sequence>MRMAEKEMVFAHSFLTTQWNLMCRSSNTVGIMYRHIEWRGNAMCVVFAHMKNDQAGERRRDPRHIYANPLQPDVCPILGLAVL</sequence>
<reference evidence="1" key="2">
    <citation type="journal article" date="2023" name="Microbiol Resour">
        <title>Decontamination and Annotation of the Draft Genome Sequence of the Oomycete Lagenidium giganteum ARSEF 373.</title>
        <authorList>
            <person name="Morgan W.R."/>
            <person name="Tartar A."/>
        </authorList>
    </citation>
    <scope>NUCLEOTIDE SEQUENCE</scope>
    <source>
        <strain evidence="1">ARSEF 373</strain>
    </source>
</reference>
<dbReference type="AlphaFoldDB" id="A0AAV2YTV5"/>
<proteinExistence type="predicted"/>
<protein>
    <submittedName>
        <fullName evidence="1">Uncharacterized protein</fullName>
    </submittedName>
</protein>
<reference evidence="1" key="1">
    <citation type="submission" date="2022-11" db="EMBL/GenBank/DDBJ databases">
        <authorList>
            <person name="Morgan W.R."/>
            <person name="Tartar A."/>
        </authorList>
    </citation>
    <scope>NUCLEOTIDE SEQUENCE</scope>
    <source>
        <strain evidence="1">ARSEF 373</strain>
    </source>
</reference>
<evidence type="ECO:0000313" key="2">
    <source>
        <dbReference type="Proteomes" id="UP001146120"/>
    </source>
</evidence>
<evidence type="ECO:0000313" key="1">
    <source>
        <dbReference type="EMBL" id="DAZ96044.1"/>
    </source>
</evidence>
<name>A0AAV2YTV5_9STRA</name>
<comment type="caution">
    <text evidence="1">The sequence shown here is derived from an EMBL/GenBank/DDBJ whole genome shotgun (WGS) entry which is preliminary data.</text>
</comment>